<evidence type="ECO:0000313" key="3">
    <source>
        <dbReference type="Proteomes" id="UP000286268"/>
    </source>
</evidence>
<protein>
    <submittedName>
        <fullName evidence="2">Uncharacterized protein</fullName>
    </submittedName>
</protein>
<keyword evidence="1" id="KW-0472">Membrane</keyword>
<gene>
    <name evidence="2" type="ORF">C1I91_15980</name>
</gene>
<accession>A0A3R5QUL7</accession>
<evidence type="ECO:0000256" key="1">
    <source>
        <dbReference type="SAM" id="Phobius"/>
    </source>
</evidence>
<dbReference type="OrthoDB" id="1908979at2"/>
<keyword evidence="1" id="KW-0812">Transmembrane</keyword>
<sequence>MYKTLNKLYALFRIIALFGFGTPLMGLAKGRSGSEALFNYNRAMYYKVSLIGILIAILSVVICIVLKKKIDSIECEIKAQQPYNAPVEKYKLGKSKYLVVFSVAGKKYEHQFESIEVKKVYDFKKGSFVRYRTYKGEVIPETFYLAIPKHHKGIKNKWAYLSENQ</sequence>
<dbReference type="KEGG" id="cmah:C1I91_15980"/>
<keyword evidence="3" id="KW-1185">Reference proteome</keyword>
<keyword evidence="1" id="KW-1133">Transmembrane helix</keyword>
<name>A0A3R5QUL7_9CLOT</name>
<dbReference type="RefSeq" id="WP_128213750.1">
    <property type="nucleotide sequence ID" value="NZ_CP025746.1"/>
</dbReference>
<proteinExistence type="predicted"/>
<dbReference type="AlphaFoldDB" id="A0A3R5QUL7"/>
<dbReference type="EMBL" id="CP025746">
    <property type="protein sequence ID" value="QAA33018.1"/>
    <property type="molecule type" value="Genomic_DNA"/>
</dbReference>
<reference evidence="2 3" key="1">
    <citation type="submission" date="2018-01" db="EMBL/GenBank/DDBJ databases">
        <title>Genome Sequencing and Assembly of Anaerobacter polyendosporus strain CT4.</title>
        <authorList>
            <person name="Tachaapaikoon C."/>
            <person name="Sutheeworapong S."/>
            <person name="Jenjaroenpun P."/>
            <person name="Wongsurawat T."/>
            <person name="Nookeaw I."/>
            <person name="Cheawchanlertfa P."/>
            <person name="Kosugi A."/>
            <person name="Cheevadhanarak S."/>
            <person name="Ratanakhanokchai K."/>
        </authorList>
    </citation>
    <scope>NUCLEOTIDE SEQUENCE [LARGE SCALE GENOMIC DNA]</scope>
    <source>
        <strain evidence="2 3">CT4</strain>
    </source>
</reference>
<feature type="transmembrane region" description="Helical" evidence="1">
    <location>
        <begin position="7"/>
        <end position="28"/>
    </location>
</feature>
<evidence type="ECO:0000313" key="2">
    <source>
        <dbReference type="EMBL" id="QAA33018.1"/>
    </source>
</evidence>
<organism evidence="2 3">
    <name type="scientific">Clostridium manihotivorum</name>
    <dbReference type="NCBI Taxonomy" id="2320868"/>
    <lineage>
        <taxon>Bacteria</taxon>
        <taxon>Bacillati</taxon>
        <taxon>Bacillota</taxon>
        <taxon>Clostridia</taxon>
        <taxon>Eubacteriales</taxon>
        <taxon>Clostridiaceae</taxon>
        <taxon>Clostridium</taxon>
    </lineage>
</organism>
<dbReference type="Proteomes" id="UP000286268">
    <property type="component" value="Chromosome"/>
</dbReference>
<feature type="transmembrane region" description="Helical" evidence="1">
    <location>
        <begin position="48"/>
        <end position="66"/>
    </location>
</feature>